<dbReference type="RefSeq" id="WP_246156911.1">
    <property type="nucleotide sequence ID" value="NZ_CP009922.3"/>
</dbReference>
<keyword evidence="1" id="KW-0732">Signal</keyword>
<keyword evidence="3" id="KW-0378">Hydrolase</keyword>
<gene>
    <name evidence="3" type="ORF">SXIM_40980</name>
</gene>
<organism evidence="3 4">
    <name type="scientific">Streptomyces xiamenensis</name>
    <dbReference type="NCBI Taxonomy" id="408015"/>
    <lineage>
        <taxon>Bacteria</taxon>
        <taxon>Bacillati</taxon>
        <taxon>Actinomycetota</taxon>
        <taxon>Actinomycetes</taxon>
        <taxon>Kitasatosporales</taxon>
        <taxon>Streptomycetaceae</taxon>
        <taxon>Streptomyces</taxon>
    </lineage>
</organism>
<dbReference type="InterPro" id="IPR000073">
    <property type="entry name" value="AB_hydrolase_1"/>
</dbReference>
<dbReference type="Gene3D" id="3.40.50.1820">
    <property type="entry name" value="alpha/beta hydrolase"/>
    <property type="match status" value="1"/>
</dbReference>
<dbReference type="InterPro" id="IPR029058">
    <property type="entry name" value="AB_hydrolase_fold"/>
</dbReference>
<evidence type="ECO:0000256" key="1">
    <source>
        <dbReference type="SAM" id="SignalP"/>
    </source>
</evidence>
<dbReference type="Proteomes" id="UP000034034">
    <property type="component" value="Chromosome"/>
</dbReference>
<dbReference type="KEGG" id="sxi:SXIM_40980"/>
<dbReference type="HOGENOM" id="CLU_813598_0_0_11"/>
<feature type="chain" id="PRO_5038375076" evidence="1">
    <location>
        <begin position="21"/>
        <end position="341"/>
    </location>
</feature>
<dbReference type="AlphaFoldDB" id="A0A0F7FZD0"/>
<dbReference type="SUPFAM" id="SSF53474">
    <property type="entry name" value="alpha/beta-Hydrolases"/>
    <property type="match status" value="1"/>
</dbReference>
<dbReference type="GO" id="GO:0016787">
    <property type="term" value="F:hydrolase activity"/>
    <property type="evidence" value="ECO:0007669"/>
    <property type="project" value="UniProtKB-KW"/>
</dbReference>
<feature type="signal peptide" evidence="1">
    <location>
        <begin position="1"/>
        <end position="20"/>
    </location>
</feature>
<evidence type="ECO:0000259" key="2">
    <source>
        <dbReference type="Pfam" id="PF12697"/>
    </source>
</evidence>
<dbReference type="PATRIC" id="fig|408015.6.peg.4150"/>
<dbReference type="EMBL" id="CP009922">
    <property type="protein sequence ID" value="AKG45482.1"/>
    <property type="molecule type" value="Genomic_DNA"/>
</dbReference>
<feature type="domain" description="AB hydrolase-1" evidence="2">
    <location>
        <begin position="60"/>
        <end position="305"/>
    </location>
</feature>
<dbReference type="STRING" id="408015.SXIM_40980"/>
<proteinExistence type="predicted"/>
<evidence type="ECO:0000313" key="4">
    <source>
        <dbReference type="Proteomes" id="UP000034034"/>
    </source>
</evidence>
<name>A0A0F7FZD0_9ACTN</name>
<sequence>MLRTVAAVAAGGVAVAGALAATRRMRVTDGWYGTRTVRTRHGNTLAYDTTITPEGSGPVVVFVHGLTALPEHFGWLTQALRTRGGPQLLTYSRAGYGPSRYAGARPYTLQESVEDLLDLIDQTVPEGRPVVLAGHSLGGELARRAAPTLGGRLHALVYLDSSHPGELSRSEQQSESAERLTSAIRTFTVSLRAGLGVLMTRPEWVDHLPRPFRAKAMHSYADARMWTAGMREWRATEEDFRGHDGGLPPLAAHALVVSAQQTVDRDPEQLLMHRELADAHRGAGRIVRELVIEGSDHDTLLTKAEFALRTGDHLLDFLRETAPAPVTAPAAARADAARELS</sequence>
<accession>A0A0F7FZD0</accession>
<dbReference type="Pfam" id="PF12697">
    <property type="entry name" value="Abhydrolase_6"/>
    <property type="match status" value="1"/>
</dbReference>
<keyword evidence="3" id="KW-0808">Transferase</keyword>
<dbReference type="GO" id="GO:0016746">
    <property type="term" value="F:acyltransferase activity"/>
    <property type="evidence" value="ECO:0007669"/>
    <property type="project" value="UniProtKB-KW"/>
</dbReference>
<keyword evidence="4" id="KW-1185">Reference proteome</keyword>
<evidence type="ECO:0000313" key="3">
    <source>
        <dbReference type="EMBL" id="AKG45482.1"/>
    </source>
</evidence>
<keyword evidence="3" id="KW-0012">Acyltransferase</keyword>
<reference evidence="3" key="1">
    <citation type="submission" date="2019-08" db="EMBL/GenBank/DDBJ databases">
        <title>Complete genome sequence of a mangrove-derived Streptomyces xiamenensis.</title>
        <authorList>
            <person name="Xu J."/>
        </authorList>
    </citation>
    <scope>NUCLEOTIDE SEQUENCE</scope>
    <source>
        <strain evidence="3">318</strain>
    </source>
</reference>
<protein>
    <submittedName>
        <fullName evidence="3">Hydrolase or acyltransferase of alpha beta superfamily</fullName>
    </submittedName>
</protein>